<keyword evidence="9" id="KW-1185">Reference proteome</keyword>
<accession>A0A328DXN0</accession>
<name>A0A328DXN0_9ASTE</name>
<dbReference type="CDD" id="cd10017">
    <property type="entry name" value="B3_DNA"/>
    <property type="match status" value="2"/>
</dbReference>
<keyword evidence="2" id="KW-0805">Transcription regulation</keyword>
<dbReference type="SUPFAM" id="SSF101936">
    <property type="entry name" value="DNA-binding pseudobarrel domain"/>
    <property type="match status" value="2"/>
</dbReference>
<evidence type="ECO:0000259" key="7">
    <source>
        <dbReference type="PROSITE" id="PS50863"/>
    </source>
</evidence>
<proteinExistence type="predicted"/>
<dbReference type="InterPro" id="IPR003340">
    <property type="entry name" value="B3_DNA-bd"/>
</dbReference>
<evidence type="ECO:0000313" key="9">
    <source>
        <dbReference type="Proteomes" id="UP000249390"/>
    </source>
</evidence>
<dbReference type="InterPro" id="IPR015300">
    <property type="entry name" value="DNA-bd_pseudobarrel_sf"/>
</dbReference>
<feature type="domain" description="TF-B3" evidence="7">
    <location>
        <begin position="191"/>
        <end position="288"/>
    </location>
</feature>
<evidence type="ECO:0000313" key="8">
    <source>
        <dbReference type="EMBL" id="RAL48951.1"/>
    </source>
</evidence>
<organism evidence="8 9">
    <name type="scientific">Cuscuta australis</name>
    <dbReference type="NCBI Taxonomy" id="267555"/>
    <lineage>
        <taxon>Eukaryota</taxon>
        <taxon>Viridiplantae</taxon>
        <taxon>Streptophyta</taxon>
        <taxon>Embryophyta</taxon>
        <taxon>Tracheophyta</taxon>
        <taxon>Spermatophyta</taxon>
        <taxon>Magnoliopsida</taxon>
        <taxon>eudicotyledons</taxon>
        <taxon>Gunneridae</taxon>
        <taxon>Pentapetalae</taxon>
        <taxon>asterids</taxon>
        <taxon>lamiids</taxon>
        <taxon>Solanales</taxon>
        <taxon>Convolvulaceae</taxon>
        <taxon>Cuscuteae</taxon>
        <taxon>Cuscuta</taxon>
        <taxon>Cuscuta subgen. Grammica</taxon>
        <taxon>Cuscuta sect. Cleistogrammica</taxon>
    </lineage>
</organism>
<comment type="caution">
    <text evidence="8">The sequence shown here is derived from an EMBL/GenBank/DDBJ whole genome shotgun (WGS) entry which is preliminary data.</text>
</comment>
<dbReference type="SMART" id="SM01019">
    <property type="entry name" value="B3"/>
    <property type="match status" value="2"/>
</dbReference>
<keyword evidence="4" id="KW-0804">Transcription</keyword>
<dbReference type="EMBL" id="NQVE01000097">
    <property type="protein sequence ID" value="RAL48951.1"/>
    <property type="molecule type" value="Genomic_DNA"/>
</dbReference>
<evidence type="ECO:0000256" key="2">
    <source>
        <dbReference type="ARBA" id="ARBA00023015"/>
    </source>
</evidence>
<feature type="domain" description="TF-B3" evidence="7">
    <location>
        <begin position="35"/>
        <end position="131"/>
    </location>
</feature>
<evidence type="ECO:0000256" key="4">
    <source>
        <dbReference type="ARBA" id="ARBA00023163"/>
    </source>
</evidence>
<dbReference type="Gene3D" id="2.40.330.10">
    <property type="entry name" value="DNA-binding pseudobarrel domain"/>
    <property type="match status" value="2"/>
</dbReference>
<dbReference type="PROSITE" id="PS50863">
    <property type="entry name" value="B3"/>
    <property type="match status" value="2"/>
</dbReference>
<evidence type="ECO:0000256" key="6">
    <source>
        <dbReference type="SAM" id="MobiDB-lite"/>
    </source>
</evidence>
<dbReference type="PANTHER" id="PTHR31674">
    <property type="entry name" value="B3 DOMAIN-CONTAINING PROTEIN REM-LIKE 3-RELATED"/>
    <property type="match status" value="1"/>
</dbReference>
<dbReference type="GO" id="GO:0003677">
    <property type="term" value="F:DNA binding"/>
    <property type="evidence" value="ECO:0007669"/>
    <property type="project" value="UniProtKB-KW"/>
</dbReference>
<evidence type="ECO:0000256" key="1">
    <source>
        <dbReference type="ARBA" id="ARBA00004123"/>
    </source>
</evidence>
<comment type="subcellular location">
    <subcellularLocation>
        <location evidence="1">Nucleus</location>
    </subcellularLocation>
</comment>
<feature type="compositionally biased region" description="Basic and acidic residues" evidence="6">
    <location>
        <begin position="1"/>
        <end position="19"/>
    </location>
</feature>
<dbReference type="Proteomes" id="UP000249390">
    <property type="component" value="Unassembled WGS sequence"/>
</dbReference>
<gene>
    <name evidence="8" type="ORF">DM860_001271</name>
</gene>
<keyword evidence="5" id="KW-0539">Nucleus</keyword>
<dbReference type="GO" id="GO:0005634">
    <property type="term" value="C:nucleus"/>
    <property type="evidence" value="ECO:0007669"/>
    <property type="project" value="UniProtKB-SubCell"/>
</dbReference>
<dbReference type="AlphaFoldDB" id="A0A328DXN0"/>
<dbReference type="Pfam" id="PF02362">
    <property type="entry name" value="B3"/>
    <property type="match status" value="2"/>
</dbReference>
<dbReference type="PANTHER" id="PTHR31674:SF25">
    <property type="entry name" value="B3 DOMAIN-CONTAINING TRANSCRIPTION FACTOR VRN1-LIKE"/>
    <property type="match status" value="1"/>
</dbReference>
<protein>
    <recommendedName>
        <fullName evidence="7">TF-B3 domain-containing protein</fullName>
    </recommendedName>
</protein>
<reference evidence="8 9" key="1">
    <citation type="submission" date="2018-06" db="EMBL/GenBank/DDBJ databases">
        <title>The Genome of Cuscuta australis (Dodder) Provides Insight into the Evolution of Plant Parasitism.</title>
        <authorList>
            <person name="Liu H."/>
        </authorList>
    </citation>
    <scope>NUCLEOTIDE SEQUENCE [LARGE SCALE GENOMIC DNA]</scope>
    <source>
        <strain evidence="9">cv. Yunnan</strain>
        <tissue evidence="8">Vines</tissue>
    </source>
</reference>
<keyword evidence="3" id="KW-0238">DNA-binding</keyword>
<sequence length="317" mass="35765">MRKSARGDSGRKDAEETPLARRRTPTSTLQMQIQKPSFFKILLGDFATVLRLPLLFVEVYGERLSPTVSLATGASPEKSWAVKVEKSGDHWVLGDGWSAFVKGNRLEAGDFAIFWMMDNWSTFKVRLYDCTCCDKQLSSRFFSPGGFPGELDERSTKIDVDVNVKEEIKTEDEFETSSDGPSLVHTTNLSFTIILPAYHGEEMVKMIMPKRFVEKTGIATKRYIPLKDETGRTWRIEIHKEHGEFLMHGEWADFYAVNRLAKGYVCRFELVAGSGGDQLLQFHVKKKTRGRPGGRKMKTRSSCQGLAAAKMVSAFVV</sequence>
<feature type="region of interest" description="Disordered" evidence="6">
    <location>
        <begin position="1"/>
        <end position="28"/>
    </location>
</feature>
<evidence type="ECO:0000256" key="3">
    <source>
        <dbReference type="ARBA" id="ARBA00023125"/>
    </source>
</evidence>
<dbReference type="InterPro" id="IPR039218">
    <property type="entry name" value="REM_fam"/>
</dbReference>
<evidence type="ECO:0000256" key="5">
    <source>
        <dbReference type="ARBA" id="ARBA00023242"/>
    </source>
</evidence>